<proteinExistence type="predicted"/>
<sequence>MDSRRHGGQPLGYPPTAPLEEPQGPRYRPGTPLFDLWVWSCRLRRWSNRSHWKATEYDGSTLDPDDRAAAALDALANDWPGLVEEVRLRHRNSSSHWRRALETPDEQHQASYLDAVELMWRRIRVVCDLIAEQQDHAPRETPQGSPRPK</sequence>
<gene>
    <name evidence="2" type="ORF">Mal64_08720</name>
</gene>
<feature type="region of interest" description="Disordered" evidence="1">
    <location>
        <begin position="1"/>
        <end position="25"/>
    </location>
</feature>
<organism evidence="2 3">
    <name type="scientific">Pseudobythopirellula maris</name>
    <dbReference type="NCBI Taxonomy" id="2527991"/>
    <lineage>
        <taxon>Bacteria</taxon>
        <taxon>Pseudomonadati</taxon>
        <taxon>Planctomycetota</taxon>
        <taxon>Planctomycetia</taxon>
        <taxon>Pirellulales</taxon>
        <taxon>Lacipirellulaceae</taxon>
        <taxon>Pseudobythopirellula</taxon>
    </lineage>
</organism>
<dbReference type="RefSeq" id="WP_146397401.1">
    <property type="nucleotide sequence ID" value="NZ_SJPQ01000001.1"/>
</dbReference>
<dbReference type="Proteomes" id="UP000315440">
    <property type="component" value="Unassembled WGS sequence"/>
</dbReference>
<reference evidence="2 3" key="1">
    <citation type="submission" date="2019-02" db="EMBL/GenBank/DDBJ databases">
        <title>Deep-cultivation of Planctomycetes and their phenomic and genomic characterization uncovers novel biology.</title>
        <authorList>
            <person name="Wiegand S."/>
            <person name="Jogler M."/>
            <person name="Boedeker C."/>
            <person name="Pinto D."/>
            <person name="Vollmers J."/>
            <person name="Rivas-Marin E."/>
            <person name="Kohn T."/>
            <person name="Peeters S.H."/>
            <person name="Heuer A."/>
            <person name="Rast P."/>
            <person name="Oberbeckmann S."/>
            <person name="Bunk B."/>
            <person name="Jeske O."/>
            <person name="Meyerdierks A."/>
            <person name="Storesund J.E."/>
            <person name="Kallscheuer N."/>
            <person name="Luecker S."/>
            <person name="Lage O.M."/>
            <person name="Pohl T."/>
            <person name="Merkel B.J."/>
            <person name="Hornburger P."/>
            <person name="Mueller R.-W."/>
            <person name="Bruemmer F."/>
            <person name="Labrenz M."/>
            <person name="Spormann A.M."/>
            <person name="Op Den Camp H."/>
            <person name="Overmann J."/>
            <person name="Amann R."/>
            <person name="Jetten M.S.M."/>
            <person name="Mascher T."/>
            <person name="Medema M.H."/>
            <person name="Devos D.P."/>
            <person name="Kaster A.-K."/>
            <person name="Ovreas L."/>
            <person name="Rohde M."/>
            <person name="Galperin M.Y."/>
            <person name="Jogler C."/>
        </authorList>
    </citation>
    <scope>NUCLEOTIDE SEQUENCE [LARGE SCALE GENOMIC DNA]</scope>
    <source>
        <strain evidence="2 3">Mal64</strain>
    </source>
</reference>
<evidence type="ECO:0000313" key="2">
    <source>
        <dbReference type="EMBL" id="TWT90482.1"/>
    </source>
</evidence>
<dbReference type="AlphaFoldDB" id="A0A5C5ZSG0"/>
<name>A0A5C5ZSG0_9BACT</name>
<dbReference type="EMBL" id="SJPQ01000001">
    <property type="protein sequence ID" value="TWT90482.1"/>
    <property type="molecule type" value="Genomic_DNA"/>
</dbReference>
<evidence type="ECO:0000313" key="3">
    <source>
        <dbReference type="Proteomes" id="UP000315440"/>
    </source>
</evidence>
<protein>
    <submittedName>
        <fullName evidence="2">Uncharacterized protein</fullName>
    </submittedName>
</protein>
<accession>A0A5C5ZSG0</accession>
<comment type="caution">
    <text evidence="2">The sequence shown here is derived from an EMBL/GenBank/DDBJ whole genome shotgun (WGS) entry which is preliminary data.</text>
</comment>
<keyword evidence="3" id="KW-1185">Reference proteome</keyword>
<evidence type="ECO:0000256" key="1">
    <source>
        <dbReference type="SAM" id="MobiDB-lite"/>
    </source>
</evidence>